<dbReference type="Proteomes" id="UP001549119">
    <property type="component" value="Unassembled WGS sequence"/>
</dbReference>
<dbReference type="EMBL" id="JBEPNW010000002">
    <property type="protein sequence ID" value="MET3868611.1"/>
    <property type="molecule type" value="Genomic_DNA"/>
</dbReference>
<evidence type="ECO:0000313" key="2">
    <source>
        <dbReference type="EMBL" id="MET3868611.1"/>
    </source>
</evidence>
<keyword evidence="3" id="KW-1185">Reference proteome</keyword>
<evidence type="ECO:0000313" key="1">
    <source>
        <dbReference type="EMBL" id="MET3868303.1"/>
    </source>
</evidence>
<evidence type="ECO:0000313" key="3">
    <source>
        <dbReference type="Proteomes" id="UP001549119"/>
    </source>
</evidence>
<protein>
    <submittedName>
        <fullName evidence="1">Uncharacterized protein</fullName>
    </submittedName>
</protein>
<organism evidence="1 3">
    <name type="scientific">Methylobacterium radiotolerans</name>
    <dbReference type="NCBI Taxonomy" id="31998"/>
    <lineage>
        <taxon>Bacteria</taxon>
        <taxon>Pseudomonadati</taxon>
        <taxon>Pseudomonadota</taxon>
        <taxon>Alphaproteobacteria</taxon>
        <taxon>Hyphomicrobiales</taxon>
        <taxon>Methylobacteriaceae</taxon>
        <taxon>Methylobacterium</taxon>
    </lineage>
</organism>
<sequence length="75" mass="7854">MAALDRNRLTELTPSLLSMFGSREAALVEYIGLMGELSGLAASVDLDEGERLIAQGCELVRQAITRAAAQGSSAS</sequence>
<gene>
    <name evidence="1" type="ORF">ABIC20_005612</name>
    <name evidence="2" type="ORF">ABIC20_005920</name>
</gene>
<accession>A0ABV2NP91</accession>
<comment type="caution">
    <text evidence="1">The sequence shown here is derived from an EMBL/GenBank/DDBJ whole genome shotgun (WGS) entry which is preliminary data.</text>
</comment>
<reference evidence="1 3" key="1">
    <citation type="submission" date="2024-06" db="EMBL/GenBank/DDBJ databases">
        <title>Genomics of switchgrass bacterial isolates.</title>
        <authorList>
            <person name="Shade A."/>
        </authorList>
    </citation>
    <scope>NUCLEOTIDE SEQUENCE [LARGE SCALE GENOMIC DNA]</scope>
    <source>
        <strain evidence="1 3">PvP084</strain>
    </source>
</reference>
<name>A0ABV2NP91_9HYPH</name>
<dbReference type="RefSeq" id="WP_209650349.1">
    <property type="nucleotide sequence ID" value="NZ_JBEPNV010000001.1"/>
</dbReference>
<proteinExistence type="predicted"/>
<dbReference type="EMBL" id="JBEPNW010000002">
    <property type="protein sequence ID" value="MET3868303.1"/>
    <property type="molecule type" value="Genomic_DNA"/>
</dbReference>